<accession>A0A1T5ITC1</accession>
<sequence length="184" mass="19400">MPHRSRSISSNRHPSRIRAARARRLGRLTAATATAGIAVVALTGCGTLDAFATLGNPVGRGLYETAATFEKTETAKTLSSDWLPDDAARVRLTYRHDGSAALLMFTTAQSLDQLCSPANTVPVPALEDSWWPQTLPETAYLCGDRWTAFADGGTVYAFTGTDTSAGASLTSGGGEAQTTRSPGY</sequence>
<gene>
    <name evidence="1" type="ORF">SAMN06309945_0831</name>
</gene>
<evidence type="ECO:0000313" key="1">
    <source>
        <dbReference type="EMBL" id="SKC42400.1"/>
    </source>
</evidence>
<keyword evidence="2" id="KW-1185">Reference proteome</keyword>
<evidence type="ECO:0000313" key="2">
    <source>
        <dbReference type="Proteomes" id="UP000190857"/>
    </source>
</evidence>
<dbReference type="OrthoDB" id="5120044at2"/>
<dbReference type="EMBL" id="FUZP01000001">
    <property type="protein sequence ID" value="SKC42400.1"/>
    <property type="molecule type" value="Genomic_DNA"/>
</dbReference>
<reference evidence="1 2" key="1">
    <citation type="submission" date="2017-02" db="EMBL/GenBank/DDBJ databases">
        <authorList>
            <person name="Peterson S.W."/>
        </authorList>
    </citation>
    <scope>NUCLEOTIDE SEQUENCE [LARGE SCALE GENOMIC DNA]</scope>
    <source>
        <strain evidence="1 2">VKM Ac-2059</strain>
    </source>
</reference>
<dbReference type="AlphaFoldDB" id="A0A1T5ITC1"/>
<name>A0A1T5ITC1_9MICO</name>
<proteinExistence type="predicted"/>
<protein>
    <submittedName>
        <fullName evidence="1">Uncharacterized protein</fullName>
    </submittedName>
</protein>
<dbReference type="Proteomes" id="UP000190857">
    <property type="component" value="Unassembled WGS sequence"/>
</dbReference>
<dbReference type="RefSeq" id="WP_079726993.1">
    <property type="nucleotide sequence ID" value="NZ_FUZP01000001.1"/>
</dbReference>
<organism evidence="1 2">
    <name type="scientific">Okibacterium fritillariae</name>
    <dbReference type="NCBI Taxonomy" id="123320"/>
    <lineage>
        <taxon>Bacteria</taxon>
        <taxon>Bacillati</taxon>
        <taxon>Actinomycetota</taxon>
        <taxon>Actinomycetes</taxon>
        <taxon>Micrococcales</taxon>
        <taxon>Microbacteriaceae</taxon>
        <taxon>Okibacterium</taxon>
    </lineage>
</organism>